<protein>
    <submittedName>
        <fullName evidence="1">Uncharacterized protein</fullName>
    </submittedName>
</protein>
<organism evidence="1 2">
    <name type="scientific">Turicibacter sanguinis</name>
    <dbReference type="NCBI Taxonomy" id="154288"/>
    <lineage>
        <taxon>Bacteria</taxon>
        <taxon>Bacillati</taxon>
        <taxon>Bacillota</taxon>
        <taxon>Erysipelotrichia</taxon>
        <taxon>Erysipelotrichales</taxon>
        <taxon>Turicibacteraceae</taxon>
        <taxon>Turicibacter</taxon>
    </lineage>
</organism>
<sequence length="59" mass="7034">MKNHSATDKQIKYINDLCKNNGYEFYNQNINMKQAASIIGFLAKDKVQPHYLFDFLRYE</sequence>
<evidence type="ECO:0000313" key="1">
    <source>
        <dbReference type="EMBL" id="MTK22741.1"/>
    </source>
</evidence>
<reference evidence="1 2" key="1">
    <citation type="journal article" date="2019" name="Nat. Med.">
        <title>A library of human gut bacterial isolates paired with longitudinal multiomics data enables mechanistic microbiome research.</title>
        <authorList>
            <person name="Poyet M."/>
            <person name="Groussin M."/>
            <person name="Gibbons S.M."/>
            <person name="Avila-Pacheco J."/>
            <person name="Jiang X."/>
            <person name="Kearney S.M."/>
            <person name="Perrotta A.R."/>
            <person name="Berdy B."/>
            <person name="Zhao S."/>
            <person name="Lieberman T.D."/>
            <person name="Swanson P.K."/>
            <person name="Smith M."/>
            <person name="Roesemann S."/>
            <person name="Alexander J.E."/>
            <person name="Rich S.A."/>
            <person name="Livny J."/>
            <person name="Vlamakis H."/>
            <person name="Clish C."/>
            <person name="Bullock K."/>
            <person name="Deik A."/>
            <person name="Scott J."/>
            <person name="Pierce K.A."/>
            <person name="Xavier R.J."/>
            <person name="Alm E.J."/>
        </authorList>
    </citation>
    <scope>NUCLEOTIDE SEQUENCE [LARGE SCALE GENOMIC DNA]</scope>
    <source>
        <strain evidence="1 2">BIOML-A198</strain>
    </source>
</reference>
<evidence type="ECO:0000313" key="2">
    <source>
        <dbReference type="Proteomes" id="UP000487649"/>
    </source>
</evidence>
<dbReference type="Proteomes" id="UP000487649">
    <property type="component" value="Unassembled WGS sequence"/>
</dbReference>
<dbReference type="AlphaFoldDB" id="A0A9X5AQR5"/>
<gene>
    <name evidence="1" type="ORF">GMA92_15195</name>
</gene>
<accession>A0A9X5AQR5</accession>
<name>A0A9X5AQR5_9FIRM</name>
<dbReference type="EMBL" id="WMQE01000054">
    <property type="protein sequence ID" value="MTK22741.1"/>
    <property type="molecule type" value="Genomic_DNA"/>
</dbReference>
<proteinExistence type="predicted"/>
<comment type="caution">
    <text evidence="1">The sequence shown here is derived from an EMBL/GenBank/DDBJ whole genome shotgun (WGS) entry which is preliminary data.</text>
</comment>